<evidence type="ECO:0000256" key="2">
    <source>
        <dbReference type="ARBA" id="ARBA00006236"/>
    </source>
</evidence>
<feature type="transmembrane region" description="Helical" evidence="8">
    <location>
        <begin position="24"/>
        <end position="44"/>
    </location>
</feature>
<dbReference type="AlphaFoldDB" id="A0A375I700"/>
<proteinExistence type="inferred from homology"/>
<evidence type="ECO:0000256" key="7">
    <source>
        <dbReference type="ARBA" id="ARBA00023136"/>
    </source>
</evidence>
<feature type="transmembrane region" description="Helical" evidence="8">
    <location>
        <begin position="299"/>
        <end position="319"/>
    </location>
</feature>
<feature type="domain" description="Major facilitator superfamily (MFS) profile" evidence="9">
    <location>
        <begin position="29"/>
        <end position="417"/>
    </location>
</feature>
<organism evidence="10 11">
    <name type="scientific">Propionibacterium ruminifibrarum</name>
    <dbReference type="NCBI Taxonomy" id="1962131"/>
    <lineage>
        <taxon>Bacteria</taxon>
        <taxon>Bacillati</taxon>
        <taxon>Actinomycetota</taxon>
        <taxon>Actinomycetes</taxon>
        <taxon>Propionibacteriales</taxon>
        <taxon>Propionibacteriaceae</taxon>
        <taxon>Propionibacterium</taxon>
    </lineage>
</organism>
<keyword evidence="3" id="KW-0813">Transport</keyword>
<evidence type="ECO:0000256" key="6">
    <source>
        <dbReference type="ARBA" id="ARBA00022989"/>
    </source>
</evidence>
<feature type="transmembrane region" description="Helical" evidence="8">
    <location>
        <begin position="363"/>
        <end position="383"/>
    </location>
</feature>
<keyword evidence="6 8" id="KW-1133">Transmembrane helix</keyword>
<evidence type="ECO:0000256" key="3">
    <source>
        <dbReference type="ARBA" id="ARBA00022448"/>
    </source>
</evidence>
<evidence type="ECO:0000256" key="4">
    <source>
        <dbReference type="ARBA" id="ARBA00022475"/>
    </source>
</evidence>
<dbReference type="RefSeq" id="WP_119716152.1">
    <property type="nucleotide sequence ID" value="NZ_OMOH01000008.1"/>
</dbReference>
<feature type="transmembrane region" description="Helical" evidence="8">
    <location>
        <begin position="325"/>
        <end position="343"/>
    </location>
</feature>
<feature type="transmembrane region" description="Helical" evidence="8">
    <location>
        <begin position="183"/>
        <end position="203"/>
    </location>
</feature>
<dbReference type="InterPro" id="IPR004812">
    <property type="entry name" value="Efflux_drug-R_Bcr/CmlA"/>
</dbReference>
<evidence type="ECO:0000313" key="11">
    <source>
        <dbReference type="Proteomes" id="UP000265962"/>
    </source>
</evidence>
<keyword evidence="11" id="KW-1185">Reference proteome</keyword>
<dbReference type="CDD" id="cd17320">
    <property type="entry name" value="MFS_MdfA_MDR_like"/>
    <property type="match status" value="1"/>
</dbReference>
<dbReference type="Pfam" id="PF07690">
    <property type="entry name" value="MFS_1"/>
    <property type="match status" value="1"/>
</dbReference>
<dbReference type="GO" id="GO:0005886">
    <property type="term" value="C:plasma membrane"/>
    <property type="evidence" value="ECO:0007669"/>
    <property type="project" value="UniProtKB-SubCell"/>
</dbReference>
<dbReference type="EMBL" id="OMOH01000008">
    <property type="protein sequence ID" value="SPF69031.1"/>
    <property type="molecule type" value="Genomic_DNA"/>
</dbReference>
<evidence type="ECO:0000259" key="9">
    <source>
        <dbReference type="PROSITE" id="PS50850"/>
    </source>
</evidence>
<name>A0A375I700_9ACTN</name>
<reference evidence="11" key="1">
    <citation type="submission" date="2018-02" db="EMBL/GenBank/DDBJ databases">
        <authorList>
            <person name="Hornung B."/>
        </authorList>
    </citation>
    <scope>NUCLEOTIDE SEQUENCE [LARGE SCALE GENOMIC DNA]</scope>
</reference>
<dbReference type="PANTHER" id="PTHR23502">
    <property type="entry name" value="MAJOR FACILITATOR SUPERFAMILY"/>
    <property type="match status" value="1"/>
</dbReference>
<dbReference type="NCBIfam" id="TIGR00710">
    <property type="entry name" value="efflux_Bcr_CflA"/>
    <property type="match status" value="1"/>
</dbReference>
<feature type="transmembrane region" description="Helical" evidence="8">
    <location>
        <begin position="272"/>
        <end position="292"/>
    </location>
</feature>
<dbReference type="OrthoDB" id="9814303at2"/>
<feature type="transmembrane region" description="Helical" evidence="8">
    <location>
        <begin position="389"/>
        <end position="408"/>
    </location>
</feature>
<dbReference type="GO" id="GO:1990961">
    <property type="term" value="P:xenobiotic detoxification by transmembrane export across the plasma membrane"/>
    <property type="evidence" value="ECO:0007669"/>
    <property type="project" value="InterPro"/>
</dbReference>
<protein>
    <submittedName>
        <fullName evidence="10">Drug resistance transporter Bcr/CmlA subfamily</fullName>
    </submittedName>
</protein>
<accession>A0A375I700</accession>
<dbReference type="InterPro" id="IPR011701">
    <property type="entry name" value="MFS"/>
</dbReference>
<feature type="transmembrane region" description="Helical" evidence="8">
    <location>
        <begin position="234"/>
        <end position="252"/>
    </location>
</feature>
<evidence type="ECO:0000313" key="10">
    <source>
        <dbReference type="EMBL" id="SPF69031.1"/>
    </source>
</evidence>
<dbReference type="PROSITE" id="PS50850">
    <property type="entry name" value="MFS"/>
    <property type="match status" value="1"/>
</dbReference>
<feature type="transmembrane region" description="Helical" evidence="8">
    <location>
        <begin position="120"/>
        <end position="141"/>
    </location>
</feature>
<dbReference type="PANTHER" id="PTHR23502:SF132">
    <property type="entry name" value="POLYAMINE TRANSPORTER 2-RELATED"/>
    <property type="match status" value="1"/>
</dbReference>
<dbReference type="SUPFAM" id="SSF103473">
    <property type="entry name" value="MFS general substrate transporter"/>
    <property type="match status" value="1"/>
</dbReference>
<dbReference type="GO" id="GO:0042910">
    <property type="term" value="F:xenobiotic transmembrane transporter activity"/>
    <property type="evidence" value="ECO:0007669"/>
    <property type="project" value="InterPro"/>
</dbReference>
<sequence>MSPDNTTITSDVPSPAAADRRERALSGPLLAALGLLAAFAPVAMDLYLPAFPQMVTALHTSGSLVQLTMTAFLAGGCIGQFLFGPLSDRLGRRGPLLAGCVIAVVASVTAAAAPSIGLLIVARAVQGFMGAAGMVIGRAVIADRARGVEAARSFTLVMLVNGVVPVIAPFLGSLLLAAGSWRVPMWFIVVVSLVTLALTAWLVPESLPTARRAEIRAERAASPDAGPCFGSRRFVAHAVCFVFSFSTLMAYISGSSFLYQSVLGFGSLQYGLLFGLNAMVLTCCSTCSARLVRHYGPGRLLSIGLCLTIIGVAGVLAIVLTGAPARWILVPLAIAVGSCGFNLGNSTSLAMSAVPGASGRASALLGGFQFGMAAVVSSALSVLEGRGALPVAGIMVVTGVIAALARLVGATVPFDDPAGAGTSRA</sequence>
<dbReference type="InterPro" id="IPR036259">
    <property type="entry name" value="MFS_trans_sf"/>
</dbReference>
<evidence type="ECO:0000256" key="5">
    <source>
        <dbReference type="ARBA" id="ARBA00022692"/>
    </source>
</evidence>
<keyword evidence="5 8" id="KW-0812">Transmembrane</keyword>
<dbReference type="InterPro" id="IPR020846">
    <property type="entry name" value="MFS_dom"/>
</dbReference>
<feature type="transmembrane region" description="Helical" evidence="8">
    <location>
        <begin position="64"/>
        <end position="83"/>
    </location>
</feature>
<dbReference type="Proteomes" id="UP000265962">
    <property type="component" value="Unassembled WGS sequence"/>
</dbReference>
<gene>
    <name evidence="10" type="ORF">PROPJV5_1996</name>
</gene>
<evidence type="ECO:0000256" key="8">
    <source>
        <dbReference type="SAM" id="Phobius"/>
    </source>
</evidence>
<comment type="subcellular location">
    <subcellularLocation>
        <location evidence="1">Cell membrane</location>
        <topology evidence="1">Multi-pass membrane protein</topology>
    </subcellularLocation>
</comment>
<keyword evidence="4" id="KW-1003">Cell membrane</keyword>
<comment type="similarity">
    <text evidence="2">Belongs to the major facilitator superfamily. Bcr/CmlA family.</text>
</comment>
<feature type="transmembrane region" description="Helical" evidence="8">
    <location>
        <begin position="95"/>
        <end position="114"/>
    </location>
</feature>
<dbReference type="Gene3D" id="1.20.1720.10">
    <property type="entry name" value="Multidrug resistance protein D"/>
    <property type="match status" value="1"/>
</dbReference>
<keyword evidence="7 8" id="KW-0472">Membrane</keyword>
<evidence type="ECO:0000256" key="1">
    <source>
        <dbReference type="ARBA" id="ARBA00004651"/>
    </source>
</evidence>
<feature type="transmembrane region" description="Helical" evidence="8">
    <location>
        <begin position="153"/>
        <end position="177"/>
    </location>
</feature>